<evidence type="ECO:0000313" key="1">
    <source>
        <dbReference type="EMBL" id="BBX46736.1"/>
    </source>
</evidence>
<keyword evidence="2" id="KW-1185">Reference proteome</keyword>
<dbReference type="InterPro" id="IPR036182">
    <property type="entry name" value="PCuAC_sf"/>
</dbReference>
<dbReference type="Proteomes" id="UP000465866">
    <property type="component" value="Chromosome"/>
</dbReference>
<accession>A0A7I7KY89</accession>
<organism evidence="1 2">
    <name type="scientific">Mycobacterium cookii</name>
    <dbReference type="NCBI Taxonomy" id="1775"/>
    <lineage>
        <taxon>Bacteria</taxon>
        <taxon>Bacillati</taxon>
        <taxon>Actinomycetota</taxon>
        <taxon>Actinomycetes</taxon>
        <taxon>Mycobacteriales</taxon>
        <taxon>Mycobacteriaceae</taxon>
        <taxon>Mycobacterium</taxon>
    </lineage>
</organism>
<keyword evidence="1" id="KW-0449">Lipoprotein</keyword>
<gene>
    <name evidence="1" type="primary">lpqE</name>
    <name evidence="1" type="ORF">MCOO_27510</name>
</gene>
<dbReference type="Pfam" id="PF04314">
    <property type="entry name" value="PCuAC"/>
    <property type="match status" value="1"/>
</dbReference>
<sequence length="196" mass="20160">MIRFDYRDSKSRSSRRSARAAVLAAGAVIGAVTVTGCGAGQLSQTAMQQSAVDGNAAVVKNVALRNVRIQAAQTGDFLRPGATVDLVLVAVNQSPDTADKLIGVTTDIGTVTVTGDPTLPPSGVLFFGAQNGQTKQADRAIEAGDTVKATIALTKPITNGPNYDVTFTFEKAGSVNVAVPISAPEGPRQNEPPKPA</sequence>
<proteinExistence type="predicted"/>
<protein>
    <submittedName>
        <fullName evidence="1">Putative lipoprotein LpqE</fullName>
    </submittedName>
</protein>
<reference evidence="1 2" key="1">
    <citation type="journal article" date="2019" name="Emerg. Microbes Infect.">
        <title>Comprehensive subspecies identification of 175 nontuberculous mycobacteria species based on 7547 genomic profiles.</title>
        <authorList>
            <person name="Matsumoto Y."/>
            <person name="Kinjo T."/>
            <person name="Motooka D."/>
            <person name="Nabeya D."/>
            <person name="Jung N."/>
            <person name="Uechi K."/>
            <person name="Horii T."/>
            <person name="Iida T."/>
            <person name="Fujita J."/>
            <person name="Nakamura S."/>
        </authorList>
    </citation>
    <scope>NUCLEOTIDE SEQUENCE [LARGE SCALE GENOMIC DNA]</scope>
    <source>
        <strain evidence="1 2">JCM 12404</strain>
    </source>
</reference>
<dbReference type="InterPro" id="IPR007410">
    <property type="entry name" value="LpqE-like"/>
</dbReference>
<dbReference type="AlphaFoldDB" id="A0A7I7KY89"/>
<dbReference type="RefSeq" id="WP_372512988.1">
    <property type="nucleotide sequence ID" value="NZ_AP022569.1"/>
</dbReference>
<dbReference type="Gene3D" id="2.60.40.1890">
    <property type="entry name" value="PCu(A)C copper chaperone"/>
    <property type="match status" value="1"/>
</dbReference>
<evidence type="ECO:0000313" key="2">
    <source>
        <dbReference type="Proteomes" id="UP000465866"/>
    </source>
</evidence>
<dbReference type="KEGG" id="mcoo:MCOO_27510"/>
<name>A0A7I7KY89_9MYCO</name>
<dbReference type="EMBL" id="AP022569">
    <property type="protein sequence ID" value="BBX46736.1"/>
    <property type="molecule type" value="Genomic_DNA"/>
</dbReference>